<sequence length="508" mass="55906">MPRVGAGSRVILLLMLAVELVHVAPEPLPHVDDCNYCFECVLTPPSTTVPLLRRGLLNRSPRRADAANSTHVYSAWAKEPDDAAAAAIDIPGALASAKSVDASLIAPSDHEAKQLKPNCTKCTGCTVTLESMQGVTIAPPGMGGVEFSHASGAANAWLFFGRLAGSRKRYIVKMYCMPYSRAPHGREQPCTRHSREAYAERVRLMLAQVRLNDECGASGLTPRLWLAPVSAVVPDGNFAGYHIRWHGVWLEEAPGAPLFMLTKAAGAEQLLINVLTTRLNRTAVVAQTILDLLTAQCDRHGENVFITASGQVQFIDNDKALGVVSRCGSDSMLLPGNRYHTRLRTGYWGTHPWGVWETYRRQEKNTSFCTGPIDVQVLLDYRCLVPEGRIGRAYPEGLAACMRQLASHPVLDIMEHYGFTTRKPAEILKRRARDMLRLGFEGALVESPPRSSPRLSYQHQPPCCDVTLNPNGYTYRCNECWRPILEAQKDGIKDPATGTKEILLDPGE</sequence>
<reference evidence="2" key="1">
    <citation type="journal article" date="2020" name="bioRxiv">
        <title>Comparative genomics of Chlamydomonas.</title>
        <authorList>
            <person name="Craig R.J."/>
            <person name="Hasan A.R."/>
            <person name="Ness R.W."/>
            <person name="Keightley P.D."/>
        </authorList>
    </citation>
    <scope>NUCLEOTIDE SEQUENCE</scope>
    <source>
        <strain evidence="2">CCAP 11/70</strain>
    </source>
</reference>
<accession>A0A835XXJ2</accession>
<proteinExistence type="predicted"/>
<feature type="chain" id="PRO_5032948244" evidence="1">
    <location>
        <begin position="26"/>
        <end position="508"/>
    </location>
</feature>
<keyword evidence="3" id="KW-1185">Reference proteome</keyword>
<organism evidence="2 3">
    <name type="scientific">Edaphochlamys debaryana</name>
    <dbReference type="NCBI Taxonomy" id="47281"/>
    <lineage>
        <taxon>Eukaryota</taxon>
        <taxon>Viridiplantae</taxon>
        <taxon>Chlorophyta</taxon>
        <taxon>core chlorophytes</taxon>
        <taxon>Chlorophyceae</taxon>
        <taxon>CS clade</taxon>
        <taxon>Chlamydomonadales</taxon>
        <taxon>Chlamydomonadales incertae sedis</taxon>
        <taxon>Edaphochlamys</taxon>
    </lineage>
</organism>
<name>A0A835XXJ2_9CHLO</name>
<comment type="caution">
    <text evidence="2">The sequence shown here is derived from an EMBL/GenBank/DDBJ whole genome shotgun (WGS) entry which is preliminary data.</text>
</comment>
<gene>
    <name evidence="2" type="ORF">HYH03_012691</name>
</gene>
<dbReference type="OrthoDB" id="498415at2759"/>
<dbReference type="Proteomes" id="UP000612055">
    <property type="component" value="Unassembled WGS sequence"/>
</dbReference>
<feature type="signal peptide" evidence="1">
    <location>
        <begin position="1"/>
        <end position="25"/>
    </location>
</feature>
<dbReference type="EMBL" id="JAEHOE010000080">
    <property type="protein sequence ID" value="KAG2488690.1"/>
    <property type="molecule type" value="Genomic_DNA"/>
</dbReference>
<dbReference type="AlphaFoldDB" id="A0A835XXJ2"/>
<evidence type="ECO:0000256" key="1">
    <source>
        <dbReference type="SAM" id="SignalP"/>
    </source>
</evidence>
<keyword evidence="1" id="KW-0732">Signal</keyword>
<evidence type="ECO:0000313" key="2">
    <source>
        <dbReference type="EMBL" id="KAG2488690.1"/>
    </source>
</evidence>
<protein>
    <submittedName>
        <fullName evidence="2">Uncharacterized protein</fullName>
    </submittedName>
</protein>
<evidence type="ECO:0000313" key="3">
    <source>
        <dbReference type="Proteomes" id="UP000612055"/>
    </source>
</evidence>